<dbReference type="STRING" id="1080227.A8L45_06510"/>
<dbReference type="Proteomes" id="UP000094936">
    <property type="component" value="Unassembled WGS sequence"/>
</dbReference>
<dbReference type="GO" id="GO:0005524">
    <property type="term" value="F:ATP binding"/>
    <property type="evidence" value="ECO:0007669"/>
    <property type="project" value="InterPro"/>
</dbReference>
<accession>A0A1C3EMB7</accession>
<dbReference type="EMBL" id="LYBM01000008">
    <property type="protein sequence ID" value="ODA34372.1"/>
    <property type="molecule type" value="Genomic_DNA"/>
</dbReference>
<protein>
    <recommendedName>
        <fullName evidence="1">ABC transporter domain-containing protein</fullName>
    </recommendedName>
</protein>
<reference evidence="2 3" key="1">
    <citation type="submission" date="2016-05" db="EMBL/GenBank/DDBJ databases">
        <title>Genomic Taxonomy of the Vibrionaceae.</title>
        <authorList>
            <person name="Gomez-Gil B."/>
            <person name="Enciso-Ibarra J."/>
        </authorList>
    </citation>
    <scope>NUCLEOTIDE SEQUENCE [LARGE SCALE GENOMIC DNA]</scope>
    <source>
        <strain evidence="2 3">CAIM 1920</strain>
    </source>
</reference>
<dbReference type="SUPFAM" id="SSF52540">
    <property type="entry name" value="P-loop containing nucleoside triphosphate hydrolases"/>
    <property type="match status" value="1"/>
</dbReference>
<proteinExistence type="predicted"/>
<organism evidence="2 3">
    <name type="scientific">Veronia pacifica</name>
    <dbReference type="NCBI Taxonomy" id="1080227"/>
    <lineage>
        <taxon>Bacteria</taxon>
        <taxon>Pseudomonadati</taxon>
        <taxon>Pseudomonadota</taxon>
        <taxon>Gammaproteobacteria</taxon>
        <taxon>Vibrionales</taxon>
        <taxon>Vibrionaceae</taxon>
        <taxon>Veronia</taxon>
    </lineage>
</organism>
<dbReference type="InterPro" id="IPR039421">
    <property type="entry name" value="Type_1_exporter"/>
</dbReference>
<dbReference type="PANTHER" id="PTHR43394">
    <property type="entry name" value="ATP-DEPENDENT PERMEASE MDL1, MITOCHONDRIAL"/>
    <property type="match status" value="1"/>
</dbReference>
<dbReference type="PANTHER" id="PTHR43394:SF1">
    <property type="entry name" value="ATP-BINDING CASSETTE SUB-FAMILY B MEMBER 10, MITOCHONDRIAL"/>
    <property type="match status" value="1"/>
</dbReference>
<keyword evidence="3" id="KW-1185">Reference proteome</keyword>
<dbReference type="Gene3D" id="3.40.50.300">
    <property type="entry name" value="P-loop containing nucleotide triphosphate hydrolases"/>
    <property type="match status" value="1"/>
</dbReference>
<dbReference type="GO" id="GO:0016887">
    <property type="term" value="F:ATP hydrolysis activity"/>
    <property type="evidence" value="ECO:0007669"/>
    <property type="project" value="InterPro"/>
</dbReference>
<evidence type="ECO:0000259" key="1">
    <source>
        <dbReference type="Pfam" id="PF00005"/>
    </source>
</evidence>
<name>A0A1C3EMB7_9GAMM</name>
<dbReference type="OrthoDB" id="9806127at2"/>
<dbReference type="AlphaFoldDB" id="A0A1C3EMB7"/>
<dbReference type="Pfam" id="PF00005">
    <property type="entry name" value="ABC_tran"/>
    <property type="match status" value="1"/>
</dbReference>
<dbReference type="InterPro" id="IPR027417">
    <property type="entry name" value="P-loop_NTPase"/>
</dbReference>
<sequence>MDNLLMARSGLTREEAIGECKKARCHEFIMQLPQTFETEIVEEGDTLSGGQRQRLALSRTLLAEAKVILLDEIGSALDVENENAIMDMLQTLQEDKTIIMISQHINMAKTQTKSFSW</sequence>
<dbReference type="GO" id="GO:0015421">
    <property type="term" value="F:ABC-type oligopeptide transporter activity"/>
    <property type="evidence" value="ECO:0007669"/>
    <property type="project" value="TreeGrafter"/>
</dbReference>
<feature type="domain" description="ABC transporter" evidence="1">
    <location>
        <begin position="20"/>
        <end position="72"/>
    </location>
</feature>
<evidence type="ECO:0000313" key="3">
    <source>
        <dbReference type="Proteomes" id="UP000094936"/>
    </source>
</evidence>
<comment type="caution">
    <text evidence="2">The sequence shown here is derived from an EMBL/GenBank/DDBJ whole genome shotgun (WGS) entry which is preliminary data.</text>
</comment>
<gene>
    <name evidence="2" type="ORF">A8L45_06510</name>
</gene>
<dbReference type="InterPro" id="IPR003439">
    <property type="entry name" value="ABC_transporter-like_ATP-bd"/>
</dbReference>
<evidence type="ECO:0000313" key="2">
    <source>
        <dbReference type="EMBL" id="ODA34372.1"/>
    </source>
</evidence>